<dbReference type="EMBL" id="JBHTEK010000001">
    <property type="protein sequence ID" value="MFC7669491.1"/>
    <property type="molecule type" value="Genomic_DNA"/>
</dbReference>
<evidence type="ECO:0000313" key="5">
    <source>
        <dbReference type="Proteomes" id="UP001596513"/>
    </source>
</evidence>
<protein>
    <submittedName>
        <fullName evidence="4">PfkB family carbohydrate kinase</fullName>
    </submittedName>
</protein>
<dbReference type="PROSITE" id="PS00583">
    <property type="entry name" value="PFKB_KINASES_1"/>
    <property type="match status" value="1"/>
</dbReference>
<proteinExistence type="predicted"/>
<keyword evidence="2 4" id="KW-0418">Kinase</keyword>
<gene>
    <name evidence="4" type="ORF">ACFQT0_20585</name>
</gene>
<feature type="domain" description="Carbohydrate kinase PfkB" evidence="3">
    <location>
        <begin position="4"/>
        <end position="100"/>
    </location>
</feature>
<evidence type="ECO:0000256" key="2">
    <source>
        <dbReference type="ARBA" id="ARBA00022777"/>
    </source>
</evidence>
<keyword evidence="5" id="KW-1185">Reference proteome</keyword>
<sequence>MPEQKLRCEQPKVEPGGGGINVARGLKRLGLNSQAVFVAGGPPGEILKQLMAREGIDQHPVPTEAWTRENFTVVDASNNQQYRFGMPGTELIASEQAQVLATLAGLDPVPDVLVASGSLPPA</sequence>
<organism evidence="4 5">
    <name type="scientific">Hymenobacter humi</name>
    <dbReference type="NCBI Taxonomy" id="1411620"/>
    <lineage>
        <taxon>Bacteria</taxon>
        <taxon>Pseudomonadati</taxon>
        <taxon>Bacteroidota</taxon>
        <taxon>Cytophagia</taxon>
        <taxon>Cytophagales</taxon>
        <taxon>Hymenobacteraceae</taxon>
        <taxon>Hymenobacter</taxon>
    </lineage>
</organism>
<dbReference type="InterPro" id="IPR002173">
    <property type="entry name" value="Carboh/pur_kinase_PfkB_CS"/>
</dbReference>
<name>A0ABW2UBN4_9BACT</name>
<dbReference type="InterPro" id="IPR029056">
    <property type="entry name" value="Ribokinase-like"/>
</dbReference>
<dbReference type="GO" id="GO:0016301">
    <property type="term" value="F:kinase activity"/>
    <property type="evidence" value="ECO:0007669"/>
    <property type="project" value="UniProtKB-KW"/>
</dbReference>
<keyword evidence="1" id="KW-0808">Transferase</keyword>
<dbReference type="PANTHER" id="PTHR46566">
    <property type="entry name" value="1-PHOSPHOFRUCTOKINASE-RELATED"/>
    <property type="match status" value="1"/>
</dbReference>
<dbReference type="Gene3D" id="3.40.1190.20">
    <property type="match status" value="1"/>
</dbReference>
<comment type="caution">
    <text evidence="4">The sequence shown here is derived from an EMBL/GenBank/DDBJ whole genome shotgun (WGS) entry which is preliminary data.</text>
</comment>
<dbReference type="RefSeq" id="WP_380204990.1">
    <property type="nucleotide sequence ID" value="NZ_JBHTEK010000001.1"/>
</dbReference>
<dbReference type="Pfam" id="PF00294">
    <property type="entry name" value="PfkB"/>
    <property type="match status" value="1"/>
</dbReference>
<evidence type="ECO:0000313" key="4">
    <source>
        <dbReference type="EMBL" id="MFC7669491.1"/>
    </source>
</evidence>
<evidence type="ECO:0000256" key="1">
    <source>
        <dbReference type="ARBA" id="ARBA00022679"/>
    </source>
</evidence>
<dbReference type="Proteomes" id="UP001596513">
    <property type="component" value="Unassembled WGS sequence"/>
</dbReference>
<accession>A0ABW2UBN4</accession>
<reference evidence="5" key="1">
    <citation type="journal article" date="2019" name="Int. J. Syst. Evol. Microbiol.">
        <title>The Global Catalogue of Microorganisms (GCM) 10K type strain sequencing project: providing services to taxonomists for standard genome sequencing and annotation.</title>
        <authorList>
            <consortium name="The Broad Institute Genomics Platform"/>
            <consortium name="The Broad Institute Genome Sequencing Center for Infectious Disease"/>
            <person name="Wu L."/>
            <person name="Ma J."/>
        </authorList>
    </citation>
    <scope>NUCLEOTIDE SEQUENCE [LARGE SCALE GENOMIC DNA]</scope>
    <source>
        <strain evidence="5">JCM 19635</strain>
    </source>
</reference>
<dbReference type="SUPFAM" id="SSF53613">
    <property type="entry name" value="Ribokinase-like"/>
    <property type="match status" value="1"/>
</dbReference>
<dbReference type="InterPro" id="IPR011611">
    <property type="entry name" value="PfkB_dom"/>
</dbReference>
<dbReference type="PANTHER" id="PTHR46566:SF2">
    <property type="entry name" value="ATP-DEPENDENT 6-PHOSPHOFRUCTOKINASE ISOZYME 2"/>
    <property type="match status" value="1"/>
</dbReference>
<evidence type="ECO:0000259" key="3">
    <source>
        <dbReference type="Pfam" id="PF00294"/>
    </source>
</evidence>